<proteinExistence type="inferred from homology"/>
<feature type="domain" description="HTH lysR-type" evidence="6">
    <location>
        <begin position="14"/>
        <end position="75"/>
    </location>
</feature>
<name>A0A239PDU7_9ACTN</name>
<dbReference type="InterPro" id="IPR036390">
    <property type="entry name" value="WH_DNA-bd_sf"/>
</dbReference>
<keyword evidence="4" id="KW-0804">Transcription</keyword>
<dbReference type="Gene3D" id="1.10.10.10">
    <property type="entry name" value="Winged helix-like DNA-binding domain superfamily/Winged helix DNA-binding domain"/>
    <property type="match status" value="1"/>
</dbReference>
<organism evidence="7 8">
    <name type="scientific">Asanoa hainanensis</name>
    <dbReference type="NCBI Taxonomy" id="560556"/>
    <lineage>
        <taxon>Bacteria</taxon>
        <taxon>Bacillati</taxon>
        <taxon>Actinomycetota</taxon>
        <taxon>Actinomycetes</taxon>
        <taxon>Micromonosporales</taxon>
        <taxon>Micromonosporaceae</taxon>
        <taxon>Asanoa</taxon>
    </lineage>
</organism>
<evidence type="ECO:0000259" key="6">
    <source>
        <dbReference type="Pfam" id="PF00126"/>
    </source>
</evidence>
<dbReference type="AlphaFoldDB" id="A0A239PDU7"/>
<dbReference type="Pfam" id="PF00126">
    <property type="entry name" value="HTH_1"/>
    <property type="match status" value="1"/>
</dbReference>
<protein>
    <submittedName>
        <fullName evidence="7">DNA-binding transcriptional regulator, LysR family</fullName>
    </submittedName>
</protein>
<feature type="region of interest" description="Disordered" evidence="5">
    <location>
        <begin position="330"/>
        <end position="353"/>
    </location>
</feature>
<evidence type="ECO:0000256" key="5">
    <source>
        <dbReference type="SAM" id="MobiDB-lite"/>
    </source>
</evidence>
<dbReference type="SUPFAM" id="SSF46785">
    <property type="entry name" value="Winged helix' DNA-binding domain"/>
    <property type="match status" value="1"/>
</dbReference>
<keyword evidence="3 7" id="KW-0238">DNA-binding</keyword>
<dbReference type="GO" id="GO:0003700">
    <property type="term" value="F:DNA-binding transcription factor activity"/>
    <property type="evidence" value="ECO:0007669"/>
    <property type="project" value="InterPro"/>
</dbReference>
<evidence type="ECO:0000256" key="3">
    <source>
        <dbReference type="ARBA" id="ARBA00023125"/>
    </source>
</evidence>
<evidence type="ECO:0000256" key="2">
    <source>
        <dbReference type="ARBA" id="ARBA00023015"/>
    </source>
</evidence>
<comment type="similarity">
    <text evidence="1">Belongs to the LysR transcriptional regulatory family.</text>
</comment>
<dbReference type="OrthoDB" id="9774011at2"/>
<keyword evidence="2" id="KW-0805">Transcription regulation</keyword>
<sequence>MTENYRDKPTDWDCRVFIAVVENRSYRAAASQLTDVWGSYSRQSVGRAVEKIEAWAGETLLQRKAGGTYSLTAAGDTFLSVARRLVALYDGIDSGPVEPPLWTLACAPHHTQFVTLAADRLRAENGDADKIRVEYLERTARGEEQFQGEPVDRLVRQEFRLIIGPEVVKSSLLSIPLYRAQLEAMVERRFRGDRLSLSDLVSDYEALLQPQDIRARRALELAIQQSDVVDPGGARIAMETTETAAIVMRLRTEARREGGRNRVMVVPSDVAQPYKKGMEFGGRGASRFKWVPIHASSGPLSMPTYVTIRKDDATVLRRVIEELQAGVATLDAGPHPISGTPLASSRALPSQRR</sequence>
<dbReference type="Proteomes" id="UP000198362">
    <property type="component" value="Unassembled WGS sequence"/>
</dbReference>
<evidence type="ECO:0000256" key="1">
    <source>
        <dbReference type="ARBA" id="ARBA00009437"/>
    </source>
</evidence>
<keyword evidence="8" id="KW-1185">Reference proteome</keyword>
<dbReference type="PANTHER" id="PTHR30126">
    <property type="entry name" value="HTH-TYPE TRANSCRIPTIONAL REGULATOR"/>
    <property type="match status" value="1"/>
</dbReference>
<dbReference type="PANTHER" id="PTHR30126:SF40">
    <property type="entry name" value="HTH-TYPE TRANSCRIPTIONAL REGULATOR GLTR"/>
    <property type="match status" value="1"/>
</dbReference>
<evidence type="ECO:0000256" key="4">
    <source>
        <dbReference type="ARBA" id="ARBA00023163"/>
    </source>
</evidence>
<dbReference type="InterPro" id="IPR000847">
    <property type="entry name" value="LysR_HTH_N"/>
</dbReference>
<evidence type="ECO:0000313" key="8">
    <source>
        <dbReference type="Proteomes" id="UP000198362"/>
    </source>
</evidence>
<dbReference type="EMBL" id="FZPH01000020">
    <property type="protein sequence ID" value="SNT65197.1"/>
    <property type="molecule type" value="Genomic_DNA"/>
</dbReference>
<dbReference type="InterPro" id="IPR036388">
    <property type="entry name" value="WH-like_DNA-bd_sf"/>
</dbReference>
<dbReference type="GO" id="GO:0000976">
    <property type="term" value="F:transcription cis-regulatory region binding"/>
    <property type="evidence" value="ECO:0007669"/>
    <property type="project" value="TreeGrafter"/>
</dbReference>
<evidence type="ECO:0000313" key="7">
    <source>
        <dbReference type="EMBL" id="SNT65197.1"/>
    </source>
</evidence>
<dbReference type="RefSeq" id="WP_089254900.1">
    <property type="nucleotide sequence ID" value="NZ_FZPH01000020.1"/>
</dbReference>
<reference evidence="7 8" key="1">
    <citation type="submission" date="2017-06" db="EMBL/GenBank/DDBJ databases">
        <authorList>
            <person name="Kim H.J."/>
            <person name="Triplett B.A."/>
        </authorList>
    </citation>
    <scope>NUCLEOTIDE SEQUENCE [LARGE SCALE GENOMIC DNA]</scope>
    <source>
        <strain evidence="7 8">CGMCC 4.5593</strain>
    </source>
</reference>
<accession>A0A239PDU7</accession>
<gene>
    <name evidence="7" type="ORF">SAMN05421812_120122</name>
</gene>